<sequence length="76" mass="8878">MIMKKRTSESNFLFFLAFFINLFIHHRLRMLTWCCSTVIVQFAGFLASMNLTCRLRKLGGGSEQGLLFIRVFLNLQ</sequence>
<proteinExistence type="predicted"/>
<protein>
    <submittedName>
        <fullName evidence="2">Putative ovule protein</fullName>
    </submittedName>
</protein>
<evidence type="ECO:0000256" key="1">
    <source>
        <dbReference type="SAM" id="Phobius"/>
    </source>
</evidence>
<keyword evidence="1" id="KW-1133">Transmembrane helix</keyword>
<feature type="non-terminal residue" evidence="2">
    <location>
        <position position="76"/>
    </location>
</feature>
<dbReference type="AlphaFoldDB" id="A0A0V0GMP0"/>
<accession>A0A0V0GMP0</accession>
<keyword evidence="1" id="KW-0812">Transmembrane</keyword>
<evidence type="ECO:0000313" key="2">
    <source>
        <dbReference type="EMBL" id="JAP09203.1"/>
    </source>
</evidence>
<name>A0A0V0GMP0_SOLCH</name>
<organism evidence="2">
    <name type="scientific">Solanum chacoense</name>
    <name type="common">Chaco potato</name>
    <dbReference type="NCBI Taxonomy" id="4108"/>
    <lineage>
        <taxon>Eukaryota</taxon>
        <taxon>Viridiplantae</taxon>
        <taxon>Streptophyta</taxon>
        <taxon>Embryophyta</taxon>
        <taxon>Tracheophyta</taxon>
        <taxon>Spermatophyta</taxon>
        <taxon>Magnoliopsida</taxon>
        <taxon>eudicotyledons</taxon>
        <taxon>Gunneridae</taxon>
        <taxon>Pentapetalae</taxon>
        <taxon>asterids</taxon>
        <taxon>lamiids</taxon>
        <taxon>Solanales</taxon>
        <taxon>Solanaceae</taxon>
        <taxon>Solanoideae</taxon>
        <taxon>Solaneae</taxon>
        <taxon>Solanum</taxon>
    </lineage>
</organism>
<keyword evidence="1" id="KW-0472">Membrane</keyword>
<reference evidence="2" key="1">
    <citation type="submission" date="2015-12" db="EMBL/GenBank/DDBJ databases">
        <title>Gene expression during late stages of embryo sac development: a critical building block for successful pollen-pistil interactions.</title>
        <authorList>
            <person name="Liu Y."/>
            <person name="Joly V."/>
            <person name="Sabar M."/>
            <person name="Matton D.P."/>
        </authorList>
    </citation>
    <scope>NUCLEOTIDE SEQUENCE</scope>
</reference>
<dbReference type="EMBL" id="GEDG01035445">
    <property type="protein sequence ID" value="JAP09203.1"/>
    <property type="molecule type" value="Transcribed_RNA"/>
</dbReference>
<feature type="transmembrane region" description="Helical" evidence="1">
    <location>
        <begin position="7"/>
        <end position="24"/>
    </location>
</feature>
<feature type="transmembrane region" description="Helical" evidence="1">
    <location>
        <begin position="30"/>
        <end position="49"/>
    </location>
</feature>